<reference evidence="1 2" key="1">
    <citation type="submission" date="2024-02" db="EMBL/GenBank/DDBJ databases">
        <authorList>
            <person name="Alasadi S."/>
            <person name="Hussein S.A."/>
        </authorList>
    </citation>
    <scope>NUCLEOTIDE SEQUENCE [LARGE SCALE GENOMIC DNA]</scope>
    <source>
        <strain evidence="1 2">GJ_SRA_44_2022</strain>
    </source>
</reference>
<protein>
    <recommendedName>
        <fullName evidence="3">DUF4237 domain-containing protein</fullName>
    </recommendedName>
</protein>
<proteinExistence type="predicted"/>
<accession>A0ABZ2HST2</accession>
<dbReference type="EMBL" id="CP146240">
    <property type="protein sequence ID" value="WWS83553.1"/>
    <property type="molecule type" value="Genomic_DNA"/>
</dbReference>
<gene>
    <name evidence="1" type="ORF">V8Z62_09520</name>
</gene>
<evidence type="ECO:0008006" key="3">
    <source>
        <dbReference type="Google" id="ProtNLM"/>
    </source>
</evidence>
<sequence length="147" mass="16416">MTELWIGPDGVAIDREPLPRGAEVWDMYGPLNTRYVYLVENGRPAAYPERSLPWVENPAAYHQFLVVGDCVHIRAAYERSEDAVLRRDLDDLVDIGYYRWDSPIFRGTVAPAFGDPGGATQLVLPLPLTFYLRLGLVRELAVPGASA</sequence>
<evidence type="ECO:0000313" key="2">
    <source>
        <dbReference type="Proteomes" id="UP001377573"/>
    </source>
</evidence>
<keyword evidence="2" id="KW-1185">Reference proteome</keyword>
<evidence type="ECO:0000313" key="1">
    <source>
        <dbReference type="EMBL" id="WWS83553.1"/>
    </source>
</evidence>
<organism evidence="1 2">
    <name type="scientific">Microbacterium paraoxydans</name>
    <dbReference type="NCBI Taxonomy" id="199592"/>
    <lineage>
        <taxon>Bacteria</taxon>
        <taxon>Bacillati</taxon>
        <taxon>Actinomycetota</taxon>
        <taxon>Actinomycetes</taxon>
        <taxon>Micrococcales</taxon>
        <taxon>Microbacteriaceae</taxon>
        <taxon>Microbacterium</taxon>
    </lineage>
</organism>
<name>A0ABZ2HST2_9MICO</name>
<dbReference type="Proteomes" id="UP001377573">
    <property type="component" value="Chromosome"/>
</dbReference>
<dbReference type="RefSeq" id="WP_303708614.1">
    <property type="nucleotide sequence ID" value="NZ_CP146240.1"/>
</dbReference>